<evidence type="ECO:0000256" key="2">
    <source>
        <dbReference type="ARBA" id="ARBA00022837"/>
    </source>
</evidence>
<proteinExistence type="predicted"/>
<dbReference type="EMBL" id="KM649682">
    <property type="protein sequence ID" value="AIU94603.1"/>
    <property type="molecule type" value="Genomic_DNA"/>
</dbReference>
<dbReference type="InterPro" id="IPR008707">
    <property type="entry name" value="B-propeller_PilY1"/>
</dbReference>
<dbReference type="RefSeq" id="WP_111118097.1">
    <property type="nucleotide sequence ID" value="NZ_JAEDVF010000002.1"/>
</dbReference>
<feature type="domain" description="PilY1 beta-propeller" evidence="3">
    <location>
        <begin position="741"/>
        <end position="1101"/>
    </location>
</feature>
<evidence type="ECO:0000313" key="4">
    <source>
        <dbReference type="EMBL" id="AIU94603.1"/>
    </source>
</evidence>
<accession>A0A0A0QXF5</accession>
<evidence type="ECO:0000259" key="3">
    <source>
        <dbReference type="Pfam" id="PF05567"/>
    </source>
</evidence>
<name>A0A0A0QXF5_STEMA</name>
<reference evidence="4" key="1">
    <citation type="journal article" date="2015" name="J. Antimicrob. Chemother.">
        <title>Characterization of a genomic island in Stenotrophomonas maltophilia that carries a novel floR gene variant.</title>
        <authorList>
            <person name="He T."/>
            <person name="Shen J."/>
            <person name="Schwarz S."/>
            <person name="Wu C."/>
            <person name="Wang Y."/>
        </authorList>
    </citation>
    <scope>NUCLEOTIDE SEQUENCE</scope>
    <source>
        <strain evidence="4">GZP-Sm1</strain>
    </source>
</reference>
<keyword evidence="2" id="KW-0106">Calcium</keyword>
<keyword evidence="1" id="KW-0479">Metal-binding</keyword>
<dbReference type="Pfam" id="PF05567">
    <property type="entry name" value="T4P_PilY1"/>
    <property type="match status" value="1"/>
</dbReference>
<dbReference type="GO" id="GO:0046872">
    <property type="term" value="F:metal ion binding"/>
    <property type="evidence" value="ECO:0007669"/>
    <property type="project" value="UniProtKB-KW"/>
</dbReference>
<organism evidence="4">
    <name type="scientific">Stenotrophomonas maltophilia</name>
    <name type="common">Pseudomonas maltophilia</name>
    <name type="synonym">Xanthomonas maltophilia</name>
    <dbReference type="NCBI Taxonomy" id="40324"/>
    <lineage>
        <taxon>Bacteria</taxon>
        <taxon>Pseudomonadati</taxon>
        <taxon>Pseudomonadota</taxon>
        <taxon>Gammaproteobacteria</taxon>
        <taxon>Lysobacterales</taxon>
        <taxon>Lysobacteraceae</taxon>
        <taxon>Stenotrophomonas</taxon>
        <taxon>Stenotrophomonas maltophilia group</taxon>
    </lineage>
</organism>
<evidence type="ECO:0000256" key="1">
    <source>
        <dbReference type="ARBA" id="ARBA00022723"/>
    </source>
</evidence>
<sequence>MATRKIKILAGSGLLLAVAGGTWLAMNLFAAQAQGTLSQHPMNLKVSAPPSFIMAVDDSGSMTFQTQFPGQDGTACWNYARQSFFRSKGVLNTVDDIISGYDRYGNPIYGAGECDYFYVLPGARINDNSGIPALDVFGFARSAAYNPAYYDPNIKYEPWLNIVKEEVVSYPQANTTATLIDPRDTGNSLSLAASYLGKSSWDVQRMQKGMVAPQGQAYANVTRYEDRSGNVTYTFGSENSNGNSAGRSWTSADYASLRYVPATFFMPYSSDADPRPQLPGTTNAYAGVKRTRIAGACGPGCDMWKYVIASGDAAALQNFANWYSYYGNRNRAMIAGMTHALNVNDMYVGYFKINDFLKYNSSSDDAKRLAIQDMSLISQKAKLYSDMIALTANGGTPNRNAVNAAGLQFMRTDDAAPIKLSCQKNAVMLFTDGYSNNGNGFPSSSIPTPGNIDGAMGAPFKDSNSDTMADIAAYYYVNPLRTDTAMPKGNVPVPEQCATSTDKSLDCNKNLHINFYGITLGARGNLFDPDKQQNPYTDSAIYNNWPPRQNNNPSTVDDIWHAATNTRGEYINARTPADITTAMRRVLSSVTSGPAPSGSQGLTGARIGTGSLAVTPQFEVANEETDWFSRLKASALAVNDKTQQTEYTQVWEAAEKLGAQRSRTIVATKGNAAVDFSSTNIAFTDLCNKDEKQYPGIARCSATEAEKLGGDIATAMAYLRGDASREVRNSGGIYRTRTTVLGDIVNSSPVISSPRDDYGYQRISTAMATSYATYLTRKRNNGRYMVYVGANDGMLHAFDGGMNGNGVSDGAGGSETFAYIPGTALGHMANLLYPYVAANKSDQRFRHRYYVDGPIAVADAQIGGNWATALVGTAGAGGRSVFALDVTTPSSFGTGNRLWEISDVAPGLDSTIKANIGHVLGKPVIVPVKEGTGVAWKAIFGNGYNSLSRKAVLFVVDLGSGAVRMITATEAAATAPAGDNGLGNIVAVDRWRADSAGGTGRVRGRDGLADTIYAADQRGALWKFDLESTATSVTTPVFTTARQTNNNNQVYRQPITGGMTAVTGPGGGVMLVLGTGSFSFDNDPQDLTAQSLYGVNDTSKDQPEATIVPANLLAYTVTTTNKLRTVTATPFSGAARGWSIALPGAGERFVGNPAVASGTVFMPTYMPTAGGRGCSTEGSNWLFGLNPISGVASLEQARVGSITGTPYGAGTAGVSLDTGGTAPVKDVNVSVMPRLAKGADRGGRACWMAVNVAGAPTMYVPYPCGRQSWRQIQ</sequence>
<protein>
    <submittedName>
        <fullName evidence="4">Putative PilY1 protein</fullName>
    </submittedName>
</protein>
<gene>
    <name evidence="4" type="primary">pilY1</name>
</gene>
<dbReference type="AlphaFoldDB" id="A0A0A0QXF5"/>